<dbReference type="InterPro" id="IPR007255">
    <property type="entry name" value="COG8"/>
</dbReference>
<evidence type="ECO:0000256" key="7">
    <source>
        <dbReference type="ARBA" id="ARBA00023136"/>
    </source>
</evidence>
<dbReference type="PANTHER" id="PTHR21311">
    <property type="entry name" value="CONSERVED OLIGOMERIC GOLGI COMPLEX COMPONENT 8"/>
    <property type="match status" value="1"/>
</dbReference>
<evidence type="ECO:0000256" key="9">
    <source>
        <dbReference type="SAM" id="MobiDB-lite"/>
    </source>
</evidence>
<dbReference type="GO" id="GO:0006891">
    <property type="term" value="P:intra-Golgi vesicle-mediated transport"/>
    <property type="evidence" value="ECO:0007669"/>
    <property type="project" value="TreeGrafter"/>
</dbReference>
<proteinExistence type="inferred from homology"/>
<gene>
    <name evidence="10" type="ORF">WJX73_008063</name>
</gene>
<dbReference type="EMBL" id="JALJOQ010000212">
    <property type="protein sequence ID" value="KAK9789216.1"/>
    <property type="molecule type" value="Genomic_DNA"/>
</dbReference>
<evidence type="ECO:0000256" key="2">
    <source>
        <dbReference type="ARBA" id="ARBA00006419"/>
    </source>
</evidence>
<dbReference type="GO" id="GO:0015031">
    <property type="term" value="P:protein transport"/>
    <property type="evidence" value="ECO:0007669"/>
    <property type="project" value="UniProtKB-KW"/>
</dbReference>
<comment type="subcellular location">
    <subcellularLocation>
        <location evidence="1">Golgi apparatus membrane</location>
        <topology evidence="1">Peripheral membrane protein</topology>
    </subcellularLocation>
</comment>
<organism evidence="10 11">
    <name type="scientific">Symbiochloris irregularis</name>
    <dbReference type="NCBI Taxonomy" id="706552"/>
    <lineage>
        <taxon>Eukaryota</taxon>
        <taxon>Viridiplantae</taxon>
        <taxon>Chlorophyta</taxon>
        <taxon>core chlorophytes</taxon>
        <taxon>Trebouxiophyceae</taxon>
        <taxon>Trebouxiales</taxon>
        <taxon>Trebouxiaceae</taxon>
        <taxon>Symbiochloris</taxon>
    </lineage>
</organism>
<keyword evidence="5" id="KW-0653">Protein transport</keyword>
<name>A0AAW1NK39_9CHLO</name>
<evidence type="ECO:0000256" key="5">
    <source>
        <dbReference type="ARBA" id="ARBA00022927"/>
    </source>
</evidence>
<evidence type="ECO:0000256" key="6">
    <source>
        <dbReference type="ARBA" id="ARBA00023034"/>
    </source>
</evidence>
<dbReference type="GO" id="GO:0000139">
    <property type="term" value="C:Golgi membrane"/>
    <property type="evidence" value="ECO:0007669"/>
    <property type="project" value="UniProtKB-SubCell"/>
</dbReference>
<evidence type="ECO:0000256" key="3">
    <source>
        <dbReference type="ARBA" id="ARBA00020983"/>
    </source>
</evidence>
<feature type="region of interest" description="Disordered" evidence="9">
    <location>
        <begin position="399"/>
        <end position="423"/>
    </location>
</feature>
<feature type="region of interest" description="Disordered" evidence="9">
    <location>
        <begin position="1"/>
        <end position="55"/>
    </location>
</feature>
<dbReference type="SUPFAM" id="SSF74788">
    <property type="entry name" value="Cullin repeat-like"/>
    <property type="match status" value="1"/>
</dbReference>
<keyword evidence="6" id="KW-0333">Golgi apparatus</keyword>
<dbReference type="InterPro" id="IPR016159">
    <property type="entry name" value="Cullin_repeat-like_dom_sf"/>
</dbReference>
<keyword evidence="4" id="KW-0813">Transport</keyword>
<evidence type="ECO:0000313" key="11">
    <source>
        <dbReference type="Proteomes" id="UP001465755"/>
    </source>
</evidence>
<comment type="similarity">
    <text evidence="2">Belongs to the COG8 family.</text>
</comment>
<keyword evidence="11" id="KW-1185">Reference proteome</keyword>
<evidence type="ECO:0000256" key="1">
    <source>
        <dbReference type="ARBA" id="ARBA00004395"/>
    </source>
</evidence>
<keyword evidence="7" id="KW-0472">Membrane</keyword>
<dbReference type="GO" id="GO:0017119">
    <property type="term" value="C:Golgi transport complex"/>
    <property type="evidence" value="ECO:0007669"/>
    <property type="project" value="InterPro"/>
</dbReference>
<dbReference type="PANTHER" id="PTHR21311:SF0">
    <property type="entry name" value="CONSERVED OLIGOMERIC GOLGI COMPLEX SUBUNIT 8"/>
    <property type="match status" value="1"/>
</dbReference>
<reference evidence="10 11" key="1">
    <citation type="journal article" date="2024" name="Nat. Commun.">
        <title>Phylogenomics reveals the evolutionary origins of lichenization in chlorophyte algae.</title>
        <authorList>
            <person name="Puginier C."/>
            <person name="Libourel C."/>
            <person name="Otte J."/>
            <person name="Skaloud P."/>
            <person name="Haon M."/>
            <person name="Grisel S."/>
            <person name="Petersen M."/>
            <person name="Berrin J.G."/>
            <person name="Delaux P.M."/>
            <person name="Dal Grande F."/>
            <person name="Keller J."/>
        </authorList>
    </citation>
    <scope>NUCLEOTIDE SEQUENCE [LARGE SCALE GENOMIC DNA]</scope>
    <source>
        <strain evidence="10 11">SAG 2036</strain>
    </source>
</reference>
<protein>
    <recommendedName>
        <fullName evidence="3">Conserved oligomeric Golgi complex subunit 8</fullName>
    </recommendedName>
    <alternativeName>
        <fullName evidence="8">Component of oligomeric Golgi complex 8</fullName>
    </alternativeName>
</protein>
<evidence type="ECO:0000256" key="8">
    <source>
        <dbReference type="ARBA" id="ARBA00031347"/>
    </source>
</evidence>
<dbReference type="Pfam" id="PF04124">
    <property type="entry name" value="Dor1"/>
    <property type="match status" value="1"/>
</dbReference>
<dbReference type="AlphaFoldDB" id="A0AAW1NK39"/>
<comment type="caution">
    <text evidence="10">The sequence shown here is derived from an EMBL/GenBank/DDBJ whole genome shotgun (WGS) entry which is preliminary data.</text>
</comment>
<sequence length="423" mass="46497">MALQTEYRTERSLSRDLVPPSPSARPGATRLGSVRPDQHAGDWSQRGSLTGKKLGTKGSEVLDKAQAEAYFSDLLSYSLERLGKEPELLRADQDQLRTQAQEVATARYRTFIEVADTLGRLKDETQRMQAHCGSLQSNLPSLSTAADAFVQHASDLASKRAANKQLLRQQGVLMDILEVPQLMDICMRNGNYDDALDLRAFVAKLALIHPHLQVVRQLVRQVEAASADMLAALLARLRGNIQLPDCLRMVGYLRRLPAFPEAELRRNFLACREAWLAEQVADLDDSNAYDYLKRLTDVHRLQLFDVVMQYRAIFAEEPHEAGDASASSEKELGALYSWATHRVSNYLEVVSRHLPRIKEGGGPASIQHIHADAGQIVQETLAGAATAMAQYKEAALTDKPAVGSNAPDAQPASGVNADGPLPT</sequence>
<accession>A0AAW1NK39</accession>
<dbReference type="Proteomes" id="UP001465755">
    <property type="component" value="Unassembled WGS sequence"/>
</dbReference>
<evidence type="ECO:0000256" key="4">
    <source>
        <dbReference type="ARBA" id="ARBA00022448"/>
    </source>
</evidence>
<evidence type="ECO:0000313" key="10">
    <source>
        <dbReference type="EMBL" id="KAK9789216.1"/>
    </source>
</evidence>